<dbReference type="Proteomes" id="UP000289856">
    <property type="component" value="Chromosome"/>
</dbReference>
<dbReference type="Gene3D" id="3.40.50.2300">
    <property type="match status" value="2"/>
</dbReference>
<dbReference type="OrthoDB" id="9775106at2"/>
<protein>
    <submittedName>
        <fullName evidence="5">LacI family transcriptional regulator</fullName>
    </submittedName>
</protein>
<dbReference type="GO" id="GO:0000976">
    <property type="term" value="F:transcription cis-regulatory region binding"/>
    <property type="evidence" value="ECO:0007669"/>
    <property type="project" value="TreeGrafter"/>
</dbReference>
<evidence type="ECO:0000256" key="1">
    <source>
        <dbReference type="ARBA" id="ARBA00023015"/>
    </source>
</evidence>
<dbReference type="InterPro" id="IPR010982">
    <property type="entry name" value="Lambda_DNA-bd_dom_sf"/>
</dbReference>
<gene>
    <name evidence="5" type="ORF">KCTCHS21_50070</name>
</gene>
<dbReference type="GO" id="GO:0003700">
    <property type="term" value="F:DNA-binding transcription factor activity"/>
    <property type="evidence" value="ECO:0007669"/>
    <property type="project" value="TreeGrafter"/>
</dbReference>
<evidence type="ECO:0000259" key="4">
    <source>
        <dbReference type="PROSITE" id="PS50932"/>
    </source>
</evidence>
<dbReference type="PANTHER" id="PTHR30146">
    <property type="entry name" value="LACI-RELATED TRANSCRIPTIONAL REPRESSOR"/>
    <property type="match status" value="1"/>
</dbReference>
<keyword evidence="2" id="KW-0238">DNA-binding</keyword>
<dbReference type="PROSITE" id="PS50932">
    <property type="entry name" value="HTH_LACI_2"/>
    <property type="match status" value="1"/>
</dbReference>
<dbReference type="SMART" id="SM00354">
    <property type="entry name" value="HTH_LACI"/>
    <property type="match status" value="1"/>
</dbReference>
<dbReference type="RefSeq" id="WP_130616686.1">
    <property type="nucleotide sequence ID" value="NZ_AP019400.1"/>
</dbReference>
<organism evidence="5 6">
    <name type="scientific">Cohnella abietis</name>
    <dbReference type="NCBI Taxonomy" id="2507935"/>
    <lineage>
        <taxon>Bacteria</taxon>
        <taxon>Bacillati</taxon>
        <taxon>Bacillota</taxon>
        <taxon>Bacilli</taxon>
        <taxon>Bacillales</taxon>
        <taxon>Paenibacillaceae</taxon>
        <taxon>Cohnella</taxon>
    </lineage>
</organism>
<feature type="domain" description="HTH lacI-type" evidence="4">
    <location>
        <begin position="1"/>
        <end position="55"/>
    </location>
</feature>
<evidence type="ECO:0000256" key="3">
    <source>
        <dbReference type="ARBA" id="ARBA00023163"/>
    </source>
</evidence>
<dbReference type="PANTHER" id="PTHR30146:SF109">
    <property type="entry name" value="HTH-TYPE TRANSCRIPTIONAL REGULATOR GALS"/>
    <property type="match status" value="1"/>
</dbReference>
<evidence type="ECO:0000313" key="6">
    <source>
        <dbReference type="Proteomes" id="UP000289856"/>
    </source>
</evidence>
<name>A0A3T1DCB9_9BACL</name>
<evidence type="ECO:0000313" key="5">
    <source>
        <dbReference type="EMBL" id="BBI35608.1"/>
    </source>
</evidence>
<dbReference type="SUPFAM" id="SSF53822">
    <property type="entry name" value="Periplasmic binding protein-like I"/>
    <property type="match status" value="1"/>
</dbReference>
<dbReference type="SUPFAM" id="SSF47413">
    <property type="entry name" value="lambda repressor-like DNA-binding domains"/>
    <property type="match status" value="1"/>
</dbReference>
<accession>A0A3T1DCB9</accession>
<sequence length="343" mass="37884">MNIKTLSKLAGVSISTVSKVINGYADISEETRKRVQQVMQEHAYIPANSTKSSATNRSGLIGVVFAGKQNIDFSHSFFNEIMNTFKSQMGILGYDLVFFSNEKFQQSGETYLARCRHLQIEGCIILSGQDVEESVHELDQSPVPCIGIDLVLAGQNSSHILSDSHNNITKVVEHFYLLGYRELGYIGSNRDSEISSIREQGFRNAMQSYGLTIQEEWFAHGQDFYEESGYRAAKAMVERGSLPRAIFAGSDLLAIGAMRAFKKEAGCRIPEDIAIIGCDDIDACKYTSPPITTVAQNKAKIGRLAAMMLNDLIHNQMQTSSVTVETELIIRESCGSQIARIGL</sequence>
<reference evidence="5 6" key="1">
    <citation type="submission" date="2019-01" db="EMBL/GenBank/DDBJ databases">
        <title>Complete genome sequence of Cohnella hallensis HS21 isolated from Korean fir (Abies koreana) rhizospheric soil.</title>
        <authorList>
            <person name="Jiang L."/>
            <person name="Kang S.W."/>
            <person name="Kim S."/>
            <person name="Jung J."/>
            <person name="Kim C.Y."/>
            <person name="Kim D.H."/>
            <person name="Kim S.W."/>
            <person name="Lee J."/>
        </authorList>
    </citation>
    <scope>NUCLEOTIDE SEQUENCE [LARGE SCALE GENOMIC DNA]</scope>
    <source>
        <strain evidence="5 6">HS21</strain>
    </source>
</reference>
<dbReference type="InterPro" id="IPR000843">
    <property type="entry name" value="HTH_LacI"/>
</dbReference>
<keyword evidence="1" id="KW-0805">Transcription regulation</keyword>
<evidence type="ECO:0000256" key="2">
    <source>
        <dbReference type="ARBA" id="ARBA00023125"/>
    </source>
</evidence>
<keyword evidence="3" id="KW-0804">Transcription</keyword>
<dbReference type="InterPro" id="IPR046335">
    <property type="entry name" value="LacI/GalR-like_sensor"/>
</dbReference>
<dbReference type="KEGG" id="cohn:KCTCHS21_50070"/>
<dbReference type="Pfam" id="PF00356">
    <property type="entry name" value="LacI"/>
    <property type="match status" value="1"/>
</dbReference>
<proteinExistence type="predicted"/>
<dbReference type="Pfam" id="PF13377">
    <property type="entry name" value="Peripla_BP_3"/>
    <property type="match status" value="1"/>
</dbReference>
<dbReference type="EMBL" id="AP019400">
    <property type="protein sequence ID" value="BBI35608.1"/>
    <property type="molecule type" value="Genomic_DNA"/>
</dbReference>
<dbReference type="AlphaFoldDB" id="A0A3T1DCB9"/>
<keyword evidence="6" id="KW-1185">Reference proteome</keyword>
<dbReference type="InterPro" id="IPR028082">
    <property type="entry name" value="Peripla_BP_I"/>
</dbReference>
<dbReference type="CDD" id="cd06267">
    <property type="entry name" value="PBP1_LacI_sugar_binding-like"/>
    <property type="match status" value="1"/>
</dbReference>
<dbReference type="Gene3D" id="1.10.260.40">
    <property type="entry name" value="lambda repressor-like DNA-binding domains"/>
    <property type="match status" value="1"/>
</dbReference>
<dbReference type="CDD" id="cd01392">
    <property type="entry name" value="HTH_LacI"/>
    <property type="match status" value="1"/>
</dbReference>